<dbReference type="CDD" id="cd05162">
    <property type="entry name" value="PWWP"/>
    <property type="match status" value="1"/>
</dbReference>
<dbReference type="EMBL" id="JH597991">
    <property type="status" value="NOT_ANNOTATED_CDS"/>
    <property type="molecule type" value="Genomic_DNA"/>
</dbReference>
<feature type="compositionally biased region" description="Low complexity" evidence="1">
    <location>
        <begin position="8"/>
        <end position="23"/>
    </location>
</feature>
<feature type="compositionally biased region" description="Basic and acidic residues" evidence="1">
    <location>
        <begin position="522"/>
        <end position="549"/>
    </location>
</feature>
<feature type="region of interest" description="Disordered" evidence="1">
    <location>
        <begin position="1"/>
        <end position="142"/>
    </location>
</feature>
<evidence type="ECO:0000313" key="3">
    <source>
        <dbReference type="EnsemblProtists" id="HpaP810726"/>
    </source>
</evidence>
<dbReference type="SUPFAM" id="SSF46942">
    <property type="entry name" value="Elongation factor TFIIS domain 2"/>
    <property type="match status" value="1"/>
</dbReference>
<dbReference type="OMA" id="CIITDPR"/>
<dbReference type="Pfam" id="PF07500">
    <property type="entry name" value="TFIIS_M"/>
    <property type="match status" value="1"/>
</dbReference>
<dbReference type="SMART" id="SM00293">
    <property type="entry name" value="PWWP"/>
    <property type="match status" value="1"/>
</dbReference>
<feature type="domain" description="PWWP" evidence="2">
    <location>
        <begin position="153"/>
        <end position="209"/>
    </location>
</feature>
<feature type="compositionally biased region" description="Basic and acidic residues" evidence="1">
    <location>
        <begin position="304"/>
        <end position="316"/>
    </location>
</feature>
<evidence type="ECO:0000259" key="2">
    <source>
        <dbReference type="PROSITE" id="PS50812"/>
    </source>
</evidence>
<dbReference type="eggNOG" id="ENOG502S0HU">
    <property type="taxonomic scope" value="Eukaryota"/>
</dbReference>
<feature type="region of interest" description="Disordered" evidence="1">
    <location>
        <begin position="272"/>
        <end position="362"/>
    </location>
</feature>
<dbReference type="AlphaFoldDB" id="M4BW25"/>
<dbReference type="InParanoid" id="M4BW25"/>
<dbReference type="InterPro" id="IPR036575">
    <property type="entry name" value="TFIIS_cen_dom_sf"/>
</dbReference>
<reference evidence="3" key="2">
    <citation type="submission" date="2015-06" db="UniProtKB">
        <authorList>
            <consortium name="EnsemblProtists"/>
        </authorList>
    </citation>
    <scope>IDENTIFICATION</scope>
    <source>
        <strain evidence="3">Emoy2</strain>
    </source>
</reference>
<evidence type="ECO:0000256" key="1">
    <source>
        <dbReference type="SAM" id="MobiDB-lite"/>
    </source>
</evidence>
<accession>M4BW25</accession>
<dbReference type="Proteomes" id="UP000011713">
    <property type="component" value="Unassembled WGS sequence"/>
</dbReference>
<name>M4BW25_HYAAE</name>
<feature type="compositionally biased region" description="Acidic residues" evidence="1">
    <location>
        <begin position="125"/>
        <end position="136"/>
    </location>
</feature>
<dbReference type="STRING" id="559515.M4BW25"/>
<feature type="region of interest" description="Disordered" evidence="1">
    <location>
        <begin position="514"/>
        <end position="554"/>
    </location>
</feature>
<dbReference type="HOGENOM" id="CLU_007325_0_0_1"/>
<keyword evidence="4" id="KW-1185">Reference proteome</keyword>
<feature type="compositionally biased region" description="Basic residues" evidence="1">
    <location>
        <begin position="294"/>
        <end position="303"/>
    </location>
</feature>
<evidence type="ECO:0000313" key="4">
    <source>
        <dbReference type="Proteomes" id="UP000011713"/>
    </source>
</evidence>
<proteinExistence type="predicted"/>
<feature type="compositionally biased region" description="Basic residues" evidence="1">
    <location>
        <begin position="277"/>
        <end position="286"/>
    </location>
</feature>
<dbReference type="Gene3D" id="1.10.472.30">
    <property type="entry name" value="Transcription elongation factor S-II, central domain"/>
    <property type="match status" value="1"/>
</dbReference>
<dbReference type="EnsemblProtists" id="HpaT810726">
    <property type="protein sequence ID" value="HpaP810726"/>
    <property type="gene ID" value="HpaG810726"/>
</dbReference>
<dbReference type="InterPro" id="IPR003618">
    <property type="entry name" value="TFIIS_cen_dom"/>
</dbReference>
<dbReference type="Pfam" id="PF00855">
    <property type="entry name" value="PWWP"/>
    <property type="match status" value="1"/>
</dbReference>
<dbReference type="SUPFAM" id="SSF63748">
    <property type="entry name" value="Tudor/PWWP/MBT"/>
    <property type="match status" value="1"/>
</dbReference>
<organism evidence="3 4">
    <name type="scientific">Hyaloperonospora arabidopsidis (strain Emoy2)</name>
    <name type="common">Downy mildew agent</name>
    <name type="synonym">Peronospora arabidopsidis</name>
    <dbReference type="NCBI Taxonomy" id="559515"/>
    <lineage>
        <taxon>Eukaryota</taxon>
        <taxon>Sar</taxon>
        <taxon>Stramenopiles</taxon>
        <taxon>Oomycota</taxon>
        <taxon>Peronosporomycetes</taxon>
        <taxon>Peronosporales</taxon>
        <taxon>Peronosporaceae</taxon>
        <taxon>Hyaloperonospora</taxon>
    </lineage>
</organism>
<dbReference type="Gene3D" id="2.30.30.140">
    <property type="match status" value="1"/>
</dbReference>
<sequence length="763" mass="83856">MSGDQDADAAAKAALATSTAADTPSKTEQKEGEISAEATVAPSEAIEAKKKPVLKGKASSEQVVPVESKARAVGSPRVSVKKVGPSKPVEEEDTESEPEKQPKKRVKTSKKEPKTGGRRKKTPQSDDDDDVDEEQKEVERKVGALSDEIKGRFGQIAWAKMGGYPYWPCIITDPRLLSVKLQETAVKVLETKYLVFFYVSKNFAPVSFKSIEAWDDTKCKYREGYPEKDSKAPKRREKLMEAIAAADIETKLPIEDRANGLMRPVEREELVVTPVPVKRKPGRPPKNKTAVKTAPKKTPKKRQKKDESADVYDGKKASVSTLEEEEDTTGPTLSKEEMKAKVASRKTPKMKEGDGTTSGSRVYVKKTGSAKHGKSNGSAEIDSKRKKEIELVVPHKSVKSADIREMTDGAAKKKLGSLKNKTTSDKRTYKVGDLSLFASKMARLQAKESARNNDELVGMMQELFKETLMYRSDVERSGLAAIIAILRKSLSPTVGYTASALRKHMINILSSDTDSTTVLGKRPHDVAEPGTKKRKTENGSRLKVDEPKQKPMIGSSLSATADLATEEPLPKSTTLPSTAICAKKTEGASSKGNALKTEEKLFVQPAEDVADKNAHLRDIPVSAEEVAEKSVSSSDKQSVLPSMVLEKHVNGAAKDNVDMFEAPEHTDKNRSIFVEMLSKILDHDGSKRADLAKEIEAALFERFKESNDDYLTQARIIIFGLKENAAMRDRLFSGALHCLEFAYADDARSSDRSLQGERKKKES</sequence>
<dbReference type="GO" id="GO:0006351">
    <property type="term" value="P:DNA-templated transcription"/>
    <property type="evidence" value="ECO:0007669"/>
    <property type="project" value="InterPro"/>
</dbReference>
<dbReference type="VEuPathDB" id="FungiDB:HpaG810726"/>
<feature type="compositionally biased region" description="Low complexity" evidence="1">
    <location>
        <begin position="75"/>
        <end position="87"/>
    </location>
</feature>
<dbReference type="InterPro" id="IPR000313">
    <property type="entry name" value="PWWP_dom"/>
</dbReference>
<dbReference type="PROSITE" id="PS50812">
    <property type="entry name" value="PWWP"/>
    <property type="match status" value="1"/>
</dbReference>
<protein>
    <recommendedName>
        <fullName evidence="2">PWWP domain-containing protein</fullName>
    </recommendedName>
</protein>
<reference evidence="4" key="1">
    <citation type="journal article" date="2010" name="Science">
        <title>Signatures of adaptation to obligate biotrophy in the Hyaloperonospora arabidopsidis genome.</title>
        <authorList>
            <person name="Baxter L."/>
            <person name="Tripathy S."/>
            <person name="Ishaque N."/>
            <person name="Boot N."/>
            <person name="Cabral A."/>
            <person name="Kemen E."/>
            <person name="Thines M."/>
            <person name="Ah-Fong A."/>
            <person name="Anderson R."/>
            <person name="Badejoko W."/>
            <person name="Bittner-Eddy P."/>
            <person name="Boore J.L."/>
            <person name="Chibucos M.C."/>
            <person name="Coates M."/>
            <person name="Dehal P."/>
            <person name="Delehaunty K."/>
            <person name="Dong S."/>
            <person name="Downton P."/>
            <person name="Dumas B."/>
            <person name="Fabro G."/>
            <person name="Fronick C."/>
            <person name="Fuerstenberg S.I."/>
            <person name="Fulton L."/>
            <person name="Gaulin E."/>
            <person name="Govers F."/>
            <person name="Hughes L."/>
            <person name="Humphray S."/>
            <person name="Jiang R.H."/>
            <person name="Judelson H."/>
            <person name="Kamoun S."/>
            <person name="Kyung K."/>
            <person name="Meijer H."/>
            <person name="Minx P."/>
            <person name="Morris P."/>
            <person name="Nelson J."/>
            <person name="Phuntumart V."/>
            <person name="Qutob D."/>
            <person name="Rehmany A."/>
            <person name="Rougon-Cardoso A."/>
            <person name="Ryden P."/>
            <person name="Torto-Alalibo T."/>
            <person name="Studholme D."/>
            <person name="Wang Y."/>
            <person name="Win J."/>
            <person name="Wood J."/>
            <person name="Clifton S.W."/>
            <person name="Rogers J."/>
            <person name="Van den Ackerveken G."/>
            <person name="Jones J.D."/>
            <person name="McDowell J.M."/>
            <person name="Beynon J."/>
            <person name="Tyler B.M."/>
        </authorList>
    </citation>
    <scope>NUCLEOTIDE SEQUENCE [LARGE SCALE GENOMIC DNA]</scope>
    <source>
        <strain evidence="4">Emoy2</strain>
    </source>
</reference>